<evidence type="ECO:0000313" key="3">
    <source>
        <dbReference type="EMBL" id="KAK4258086.1"/>
    </source>
</evidence>
<dbReference type="EMBL" id="JAWXYG010000012">
    <property type="protein sequence ID" value="KAK4258086.1"/>
    <property type="molecule type" value="Genomic_DNA"/>
</dbReference>
<sequence>MTSKQLEKPLTLTDSQILDLLYKFHNFDVLHKTSGEESFNVKALFSVVSTIMNRSLGDDHPSIKIEEDEKAIPSSFEPPTHILRHISCQIINTDDDENHSYAHETTISILEKLKPFSWQSKAVMVLAAFSLEYGTFFHLSQVSEEDSLGRSLAVLYHVHVFHKILRATADYNHIVKNAFETVKRIIEMQILLSEGYDEESVPSLTEAMHELPVFVYWVILTIVASFLHFKFLLGYR</sequence>
<name>A0AAE1MFJ2_9FABA</name>
<feature type="transmembrane region" description="Helical" evidence="1">
    <location>
        <begin position="214"/>
        <end position="233"/>
    </location>
</feature>
<dbReference type="PANTHER" id="PTHR33232:SF18">
    <property type="entry name" value="PROTEIN SIEVE ELEMENT OCCLUSION B-LIKE"/>
    <property type="match status" value="1"/>
</dbReference>
<dbReference type="Proteomes" id="UP001293593">
    <property type="component" value="Unassembled WGS sequence"/>
</dbReference>
<accession>A0AAE1MFJ2</accession>
<dbReference type="PANTHER" id="PTHR33232">
    <property type="entry name" value="PROTEIN SIEVE ELEMENT OCCLUSION B-LIKE"/>
    <property type="match status" value="1"/>
</dbReference>
<reference evidence="3" key="1">
    <citation type="submission" date="2023-10" db="EMBL/GenBank/DDBJ databases">
        <title>Chromosome-level genome of the transformable northern wattle, Acacia crassicarpa.</title>
        <authorList>
            <person name="Massaro I."/>
            <person name="Sinha N.R."/>
            <person name="Poethig S."/>
            <person name="Leichty A.R."/>
        </authorList>
    </citation>
    <scope>NUCLEOTIDE SEQUENCE</scope>
    <source>
        <strain evidence="3">Acra3RX</strain>
        <tissue evidence="3">Leaf</tissue>
    </source>
</reference>
<evidence type="ECO:0000256" key="1">
    <source>
        <dbReference type="SAM" id="Phobius"/>
    </source>
</evidence>
<comment type="caution">
    <text evidence="3">The sequence shown here is derived from an EMBL/GenBank/DDBJ whole genome shotgun (WGS) entry which is preliminary data.</text>
</comment>
<keyword evidence="1" id="KW-0472">Membrane</keyword>
<protein>
    <recommendedName>
        <fullName evidence="2">Sieve element occlusion N-terminal domain-containing protein</fullName>
    </recommendedName>
</protein>
<feature type="domain" description="Sieve element occlusion N-terminal" evidence="2">
    <location>
        <begin position="14"/>
        <end position="233"/>
    </location>
</feature>
<evidence type="ECO:0000259" key="2">
    <source>
        <dbReference type="Pfam" id="PF14576"/>
    </source>
</evidence>
<dbReference type="InterPro" id="IPR039299">
    <property type="entry name" value="SEOA"/>
</dbReference>
<gene>
    <name evidence="3" type="ORF">QN277_007584</name>
</gene>
<keyword evidence="4" id="KW-1185">Reference proteome</keyword>
<dbReference type="AlphaFoldDB" id="A0AAE1MFJ2"/>
<keyword evidence="1" id="KW-1133">Transmembrane helix</keyword>
<dbReference type="GO" id="GO:0010088">
    <property type="term" value="P:phloem development"/>
    <property type="evidence" value="ECO:0007669"/>
    <property type="project" value="InterPro"/>
</dbReference>
<organism evidence="3 4">
    <name type="scientific">Acacia crassicarpa</name>
    <name type="common">northern wattle</name>
    <dbReference type="NCBI Taxonomy" id="499986"/>
    <lineage>
        <taxon>Eukaryota</taxon>
        <taxon>Viridiplantae</taxon>
        <taxon>Streptophyta</taxon>
        <taxon>Embryophyta</taxon>
        <taxon>Tracheophyta</taxon>
        <taxon>Spermatophyta</taxon>
        <taxon>Magnoliopsida</taxon>
        <taxon>eudicotyledons</taxon>
        <taxon>Gunneridae</taxon>
        <taxon>Pentapetalae</taxon>
        <taxon>rosids</taxon>
        <taxon>fabids</taxon>
        <taxon>Fabales</taxon>
        <taxon>Fabaceae</taxon>
        <taxon>Caesalpinioideae</taxon>
        <taxon>mimosoid clade</taxon>
        <taxon>Acacieae</taxon>
        <taxon>Acacia</taxon>
    </lineage>
</organism>
<dbReference type="Pfam" id="PF14576">
    <property type="entry name" value="SEO_N"/>
    <property type="match status" value="1"/>
</dbReference>
<proteinExistence type="predicted"/>
<keyword evidence="1" id="KW-0812">Transmembrane</keyword>
<dbReference type="InterPro" id="IPR027942">
    <property type="entry name" value="SEO_N"/>
</dbReference>
<evidence type="ECO:0000313" key="4">
    <source>
        <dbReference type="Proteomes" id="UP001293593"/>
    </source>
</evidence>